<sequence>MGRSATARAKTYAPPEKWALKALKMDVFVASSDVTVTSEQQHERMSLPLFPLPNVVLLPGLVLPLYIFEPRYRALLARVRASGEPFGITRLLPADEARSDFESRVGLVGTLAHLREVIDHEDGTASILVVGGERFEVTAFDTTHPYLSAYIRTLPLEEGDKAVVDVLSRKVLEGVMRAHRAEEERVRESAPGDPLLLATYCTALLPLSSEQREEILRAPTLADRFEALAMWVPKRTLN</sequence>
<dbReference type="AlphaFoldDB" id="A0A318SGX2"/>
<evidence type="ECO:0000256" key="1">
    <source>
        <dbReference type="SAM" id="Phobius"/>
    </source>
</evidence>
<dbReference type="InterPro" id="IPR003111">
    <property type="entry name" value="Lon_prtase_N"/>
</dbReference>
<dbReference type="Pfam" id="PF02190">
    <property type="entry name" value="LON_substr_bdg"/>
    <property type="match status" value="1"/>
</dbReference>
<feature type="transmembrane region" description="Helical" evidence="1">
    <location>
        <begin position="49"/>
        <end position="68"/>
    </location>
</feature>
<keyword evidence="4" id="KW-1185">Reference proteome</keyword>
<gene>
    <name evidence="3" type="ORF">DES52_12121</name>
</gene>
<dbReference type="SUPFAM" id="SSF88697">
    <property type="entry name" value="PUA domain-like"/>
    <property type="match status" value="1"/>
</dbReference>
<dbReference type="InterPro" id="IPR046336">
    <property type="entry name" value="Lon_prtase_N_sf"/>
</dbReference>
<dbReference type="Gene3D" id="2.30.130.40">
    <property type="entry name" value="LON domain-like"/>
    <property type="match status" value="1"/>
</dbReference>
<comment type="caution">
    <text evidence="3">The sequence shown here is derived from an EMBL/GenBank/DDBJ whole genome shotgun (WGS) entry which is preliminary data.</text>
</comment>
<evidence type="ECO:0000313" key="4">
    <source>
        <dbReference type="Proteomes" id="UP000248326"/>
    </source>
</evidence>
<dbReference type="Proteomes" id="UP000248326">
    <property type="component" value="Unassembled WGS sequence"/>
</dbReference>
<feature type="domain" description="Lon N-terminal" evidence="2">
    <location>
        <begin position="47"/>
        <end position="236"/>
    </location>
</feature>
<dbReference type="PROSITE" id="PS51787">
    <property type="entry name" value="LON_N"/>
    <property type="match status" value="1"/>
</dbReference>
<dbReference type="InterPro" id="IPR015947">
    <property type="entry name" value="PUA-like_sf"/>
</dbReference>
<dbReference type="PANTHER" id="PTHR46732">
    <property type="entry name" value="ATP-DEPENDENT PROTEASE LA (LON) DOMAIN PROTEIN"/>
    <property type="match status" value="1"/>
</dbReference>
<proteinExistence type="predicted"/>
<dbReference type="EMBL" id="QJSX01000021">
    <property type="protein sequence ID" value="PYE49891.1"/>
    <property type="molecule type" value="Genomic_DNA"/>
</dbReference>
<protein>
    <recommendedName>
        <fullName evidence="2">Lon N-terminal domain-containing protein</fullName>
    </recommendedName>
</protein>
<name>A0A318SGX2_9DEIO</name>
<reference evidence="3 4" key="1">
    <citation type="submission" date="2018-06" db="EMBL/GenBank/DDBJ databases">
        <title>Genomic Encyclopedia of Type Strains, Phase IV (KMG-IV): sequencing the most valuable type-strain genomes for metagenomic binning, comparative biology and taxonomic classification.</title>
        <authorList>
            <person name="Goeker M."/>
        </authorList>
    </citation>
    <scope>NUCLEOTIDE SEQUENCE [LARGE SCALE GENOMIC DNA]</scope>
    <source>
        <strain evidence="3 4">DSM 18048</strain>
    </source>
</reference>
<evidence type="ECO:0000313" key="3">
    <source>
        <dbReference type="EMBL" id="PYE49891.1"/>
    </source>
</evidence>
<accession>A0A318SGX2</accession>
<organism evidence="3 4">
    <name type="scientific">Deinococcus yavapaiensis KR-236</name>
    <dbReference type="NCBI Taxonomy" id="694435"/>
    <lineage>
        <taxon>Bacteria</taxon>
        <taxon>Thermotogati</taxon>
        <taxon>Deinococcota</taxon>
        <taxon>Deinococci</taxon>
        <taxon>Deinococcales</taxon>
        <taxon>Deinococcaceae</taxon>
        <taxon>Deinococcus</taxon>
    </lineage>
</organism>
<evidence type="ECO:0000259" key="2">
    <source>
        <dbReference type="PROSITE" id="PS51787"/>
    </source>
</evidence>
<keyword evidence="1" id="KW-0472">Membrane</keyword>
<keyword evidence="1" id="KW-1133">Transmembrane helix</keyword>
<keyword evidence="1" id="KW-0812">Transmembrane</keyword>
<dbReference type="SMART" id="SM00464">
    <property type="entry name" value="LON"/>
    <property type="match status" value="1"/>
</dbReference>
<dbReference type="PANTHER" id="PTHR46732:SF8">
    <property type="entry name" value="ATP-DEPENDENT PROTEASE LA (LON) DOMAIN PROTEIN"/>
    <property type="match status" value="1"/>
</dbReference>